<dbReference type="AlphaFoldDB" id="A0A7X6DST2"/>
<gene>
    <name evidence="1" type="ORF">MNODULE_18220</name>
</gene>
<comment type="caution">
    <text evidence="1">The sequence shown here is derived from an EMBL/GenBank/DDBJ whole genome shotgun (WGS) entry which is preliminary data.</text>
</comment>
<evidence type="ECO:0000313" key="2">
    <source>
        <dbReference type="Proteomes" id="UP000534783"/>
    </source>
</evidence>
<protein>
    <submittedName>
        <fullName evidence="1">Uncharacterized protein</fullName>
    </submittedName>
</protein>
<name>A0A7X6DST2_9BACT</name>
<organism evidence="1 2">
    <name type="scientific">Candidatus Manganitrophus noduliformans</name>
    <dbReference type="NCBI Taxonomy" id="2606439"/>
    <lineage>
        <taxon>Bacteria</taxon>
        <taxon>Pseudomonadati</taxon>
        <taxon>Nitrospirota</taxon>
        <taxon>Nitrospiria</taxon>
        <taxon>Candidatus Troglogloeales</taxon>
        <taxon>Candidatus Manganitrophaceae</taxon>
        <taxon>Candidatus Manganitrophus</taxon>
    </lineage>
</organism>
<evidence type="ECO:0000313" key="1">
    <source>
        <dbReference type="EMBL" id="NKE72690.1"/>
    </source>
</evidence>
<dbReference type="RefSeq" id="WP_168062617.1">
    <property type="nucleotide sequence ID" value="NZ_VTOW01000004.1"/>
</dbReference>
<reference evidence="1 2" key="1">
    <citation type="journal article" date="2020" name="Nature">
        <title>Bacterial chemolithoautotrophy via manganese oxidation.</title>
        <authorList>
            <person name="Yu H."/>
            <person name="Leadbetter J.R."/>
        </authorList>
    </citation>
    <scope>NUCLEOTIDE SEQUENCE [LARGE SCALE GENOMIC DNA]</scope>
    <source>
        <strain evidence="1 2">Mn-1</strain>
    </source>
</reference>
<sequence>MPKNEEKTAPEDLRCLCGSLVAKVRKEGIELKCRRCKRVALIPFSGDDQAFLEENHPDIFWHQITFDHPSGCNPL</sequence>
<proteinExistence type="predicted"/>
<accession>A0A7X6DST2</accession>
<keyword evidence="2" id="KW-1185">Reference proteome</keyword>
<dbReference type="EMBL" id="VTOW01000004">
    <property type="protein sequence ID" value="NKE72690.1"/>
    <property type="molecule type" value="Genomic_DNA"/>
</dbReference>
<dbReference type="Proteomes" id="UP000534783">
    <property type="component" value="Unassembled WGS sequence"/>
</dbReference>